<dbReference type="RefSeq" id="WP_145048172.1">
    <property type="nucleotide sequence ID" value="NZ_CP036433.1"/>
</dbReference>
<organism evidence="1 2">
    <name type="scientific">Lignipirellula cremea</name>
    <dbReference type="NCBI Taxonomy" id="2528010"/>
    <lineage>
        <taxon>Bacteria</taxon>
        <taxon>Pseudomonadati</taxon>
        <taxon>Planctomycetota</taxon>
        <taxon>Planctomycetia</taxon>
        <taxon>Pirellulales</taxon>
        <taxon>Pirellulaceae</taxon>
        <taxon>Lignipirellula</taxon>
    </lineage>
</organism>
<name>A0A518DKG0_9BACT</name>
<evidence type="ECO:0000313" key="1">
    <source>
        <dbReference type="EMBL" id="QDU92321.1"/>
    </source>
</evidence>
<reference evidence="1 2" key="1">
    <citation type="submission" date="2019-02" db="EMBL/GenBank/DDBJ databases">
        <title>Deep-cultivation of Planctomycetes and their phenomic and genomic characterization uncovers novel biology.</title>
        <authorList>
            <person name="Wiegand S."/>
            <person name="Jogler M."/>
            <person name="Boedeker C."/>
            <person name="Pinto D."/>
            <person name="Vollmers J."/>
            <person name="Rivas-Marin E."/>
            <person name="Kohn T."/>
            <person name="Peeters S.H."/>
            <person name="Heuer A."/>
            <person name="Rast P."/>
            <person name="Oberbeckmann S."/>
            <person name="Bunk B."/>
            <person name="Jeske O."/>
            <person name="Meyerdierks A."/>
            <person name="Storesund J.E."/>
            <person name="Kallscheuer N."/>
            <person name="Luecker S."/>
            <person name="Lage O.M."/>
            <person name="Pohl T."/>
            <person name="Merkel B.J."/>
            <person name="Hornburger P."/>
            <person name="Mueller R.-W."/>
            <person name="Bruemmer F."/>
            <person name="Labrenz M."/>
            <person name="Spormann A.M."/>
            <person name="Op den Camp H."/>
            <person name="Overmann J."/>
            <person name="Amann R."/>
            <person name="Jetten M.S.M."/>
            <person name="Mascher T."/>
            <person name="Medema M.H."/>
            <person name="Devos D.P."/>
            <person name="Kaster A.-K."/>
            <person name="Ovreas L."/>
            <person name="Rohde M."/>
            <person name="Galperin M.Y."/>
            <person name="Jogler C."/>
        </authorList>
    </citation>
    <scope>NUCLEOTIDE SEQUENCE [LARGE SCALE GENOMIC DNA]</scope>
    <source>
        <strain evidence="1 2">Pla85_3_4</strain>
    </source>
</reference>
<sequence>MKKANHRSEPAQTGISRRDMLRGVGAAVALPWLESLAAAEQADKQAGPPQRFACFYIANGVQGWDETTQQADGAIRFGDGLSPLADLAAEINIIKGLRHENSIGGTHGHKGPVVLSGAKVKTSTTDVRAGATLDQVLAGKIGNHTLQPSLVLGVEPPCPGVDSNLSSVYLNNISWSSPTRPAPREIHPALAFDSMFGAGPNRLRTKSILDAVLEDAKDLGREISTSDNRRLDEYLSSVRDVERRVERLGQSREYLTWQPALDKPDRERPADHIPEKLADHMRLMLEIIVLSFRMDRTRIATLMFNNERSQQNFGFLDGVNSSAYHALSHGSKEVHARVTNFHSQMVAEFLRKLKSADEGGESILHNSQVLFLSGMHDGSHYAGRLPVLLAGRAGGKLKTGRVLSFDDKSDKRLCRLLLSVADNMGAPLPQFGDADERFDEFC</sequence>
<accession>A0A518DKG0</accession>
<evidence type="ECO:0000313" key="2">
    <source>
        <dbReference type="Proteomes" id="UP000317648"/>
    </source>
</evidence>
<protein>
    <recommendedName>
        <fullName evidence="3">DUF1552 domain-containing protein</fullName>
    </recommendedName>
</protein>
<gene>
    <name evidence="1" type="ORF">Pla8534_00660</name>
</gene>
<dbReference type="KEGG" id="lcre:Pla8534_00660"/>
<dbReference type="InterPro" id="IPR011447">
    <property type="entry name" value="DUF1552"/>
</dbReference>
<dbReference type="Proteomes" id="UP000317648">
    <property type="component" value="Chromosome"/>
</dbReference>
<dbReference type="EMBL" id="CP036433">
    <property type="protein sequence ID" value="QDU92321.1"/>
    <property type="molecule type" value="Genomic_DNA"/>
</dbReference>
<dbReference type="Pfam" id="PF07586">
    <property type="entry name" value="HXXSHH"/>
    <property type="match status" value="1"/>
</dbReference>
<dbReference type="PROSITE" id="PS51318">
    <property type="entry name" value="TAT"/>
    <property type="match status" value="1"/>
</dbReference>
<dbReference type="InterPro" id="IPR006311">
    <property type="entry name" value="TAT_signal"/>
</dbReference>
<proteinExistence type="predicted"/>
<dbReference type="OrthoDB" id="9146593at2"/>
<evidence type="ECO:0008006" key="3">
    <source>
        <dbReference type="Google" id="ProtNLM"/>
    </source>
</evidence>
<keyword evidence="2" id="KW-1185">Reference proteome</keyword>
<dbReference type="AlphaFoldDB" id="A0A518DKG0"/>